<evidence type="ECO:0000259" key="2">
    <source>
        <dbReference type="Pfam" id="PF00931"/>
    </source>
</evidence>
<sequence length="1354" mass="148600">MAMHRALRPLGQTVRSADRTVLDLEATAEHLANEALFIPHFRAAQERRWEITLIVDESMSMNLWTGMVPSLLDVLTRQGVFRDVHIRFMDSDAAEPGVLYSRTRQARRTACAPGDLLDPSGRQILWVLTDGVGKAWRGTDLSARLWTWGRRVPTAIVNPLPDYLWHRTGLQCERVRLTNADNGRPGAPPSWRFHDEWRRLEQPAEQLAQTVPIPVIELNPRWLAVWARFLSGRGSGWTDMPAFLAGPYAPPLPDHGEPDDSTTADPLLSPRDQVRRFRAAASPSAFELATQLAAAPLTWAAVELVLTMVPGATRQHLAEIFLSGLLQTVARDDLRAPERVVLDFAPGTRAELLASGRRADTRRVLLAVGALLGPHVPAMRDLDRVLDDPDLAPDIPVTADSRPFLAFQETVLAALSGRYLGRSRRLTAALRPVEPFPAASSVTMATCRTPADEAPAVGGAVIGDGLHDSRARAGTSALESPPTASVTAVAPAALTAIATPVPPTVIATTSEASAGRDAENGSPSIWGHVPPRNLHFTGRAEALGTLHGSLHETTSALRQVALHGMRGAGKSQLAVEYVYRYQQNYDLIWWISAAAPARIVSALVGLGQRLRVPAEGEPDDVVTAVLEALRRGKPLHRWLLVFDDAHDPRTVRQYFPRDGRGSVLVTTRNPQWAHAARQLTLDVFQRAESHELLRRQGPYLGHDEADQIAQAYGDLPLAIGQAVRWLADTKMSASEYLGLVASPVGRPELLRTAPPVDYERCLMDAWEVELNELTASQPAALRLLHLCAFLDGAAIPRWILMAGGSKGDIPELGDVLRDPMRFGHAICELSRHALVQVDDRSGALRVHPVLQAVLRERMAPDERERMRRAAQVLLAAADPGDPAKVAHWPRFAELYPHVLNDAMMDSEVAGIRQTILNEIRYLYCFGEYDACLEAAREIHDVWHRMLGAEHASTLEAAGLLGRGLFATGRHREATDVNSRLLELYARLRRENCARAVETLCAAAGDRRAEGRFDWALELSEQAYERAGNAPDADIRLLPDATRDLTVSLRLIGDFRRAQDLDRELWERCATLLGHGDVVTLAALSALLSDRRELGESQTLLPQLERLVAELRQLVGRSHPLLLETFHGLAVTYRRAGQHESALEASHEVGLLCARRYGDDHLMTLAARSSLAIDLRYRGELHEAGELCTGVVAGFRRGLGDEHPHTLSAEVNLAATRRLAGDADAAYQTDSRAFQGLSGRLGHDHPLTLACAVNLANDLYALGDSQAAYDRDQDTAERSRRTVGATHPATLAVSVNIAVDLRVLGRQDEAEKLHARTLSDLRSTLGADHPVVRWAAAWCRLDRDLDPMPLAPVTG</sequence>
<dbReference type="Pfam" id="PF00931">
    <property type="entry name" value="NB-ARC"/>
    <property type="match status" value="1"/>
</dbReference>
<name>A0A937UR80_9ACTN</name>
<feature type="region of interest" description="Disordered" evidence="1">
    <location>
        <begin position="248"/>
        <end position="268"/>
    </location>
</feature>
<dbReference type="Gene3D" id="3.40.50.300">
    <property type="entry name" value="P-loop containing nucleotide triphosphate hydrolases"/>
    <property type="match status" value="1"/>
</dbReference>
<organism evidence="4 5">
    <name type="scientific">Frankia nepalensis</name>
    <dbReference type="NCBI Taxonomy" id="1836974"/>
    <lineage>
        <taxon>Bacteria</taxon>
        <taxon>Bacillati</taxon>
        <taxon>Actinomycetota</taxon>
        <taxon>Actinomycetes</taxon>
        <taxon>Frankiales</taxon>
        <taxon>Frankiaceae</taxon>
        <taxon>Frankia</taxon>
    </lineage>
</organism>
<dbReference type="Proteomes" id="UP000604475">
    <property type="component" value="Unassembled WGS sequence"/>
</dbReference>
<dbReference type="Pfam" id="PF13424">
    <property type="entry name" value="TPR_12"/>
    <property type="match status" value="1"/>
</dbReference>
<keyword evidence="5" id="KW-1185">Reference proteome</keyword>
<proteinExistence type="predicted"/>
<dbReference type="PANTHER" id="PTHR46082:SF6">
    <property type="entry name" value="AAA+ ATPASE DOMAIN-CONTAINING PROTEIN-RELATED"/>
    <property type="match status" value="1"/>
</dbReference>
<dbReference type="InterPro" id="IPR027417">
    <property type="entry name" value="P-loop_NTPase"/>
</dbReference>
<dbReference type="PANTHER" id="PTHR46082">
    <property type="entry name" value="ATP/GTP-BINDING PROTEIN-RELATED"/>
    <property type="match status" value="1"/>
</dbReference>
<evidence type="ECO:0000313" key="5">
    <source>
        <dbReference type="Proteomes" id="UP000604475"/>
    </source>
</evidence>
<protein>
    <submittedName>
        <fullName evidence="4">Tetratricopeptide repeat protein</fullName>
    </submittedName>
</protein>
<feature type="domain" description="NB-ARC" evidence="2">
    <location>
        <begin position="545"/>
        <end position="694"/>
    </location>
</feature>
<reference evidence="4" key="1">
    <citation type="submission" date="2020-12" db="EMBL/GenBank/DDBJ databases">
        <title>Genomic characterization of non-nitrogen-fixing Frankia strains.</title>
        <authorList>
            <person name="Carlos-Shanley C."/>
            <person name="Guerra T."/>
            <person name="Hahn D."/>
        </authorList>
    </citation>
    <scope>NUCLEOTIDE SEQUENCE</scope>
    <source>
        <strain evidence="4">CN6</strain>
    </source>
</reference>
<dbReference type="NCBIfam" id="NF040586">
    <property type="entry name" value="FxSxx_TPR"/>
    <property type="match status" value="1"/>
</dbReference>
<dbReference type="NCBIfam" id="NF041121">
    <property type="entry name" value="SAV_2336_NTERM"/>
    <property type="match status" value="1"/>
</dbReference>
<dbReference type="InterPro" id="IPR011990">
    <property type="entry name" value="TPR-like_helical_dom_sf"/>
</dbReference>
<gene>
    <name evidence="4" type="ORF">I7412_36670</name>
</gene>
<dbReference type="InterPro" id="IPR047738">
    <property type="entry name" value="SAV_2336-like_N"/>
</dbReference>
<comment type="caution">
    <text evidence="4">The sequence shown here is derived from an EMBL/GenBank/DDBJ whole genome shotgun (WGS) entry which is preliminary data.</text>
</comment>
<dbReference type="Pfam" id="PF25000">
    <property type="entry name" value="DUF7779"/>
    <property type="match status" value="1"/>
</dbReference>
<dbReference type="InterPro" id="IPR002182">
    <property type="entry name" value="NB-ARC"/>
</dbReference>
<evidence type="ECO:0000313" key="4">
    <source>
        <dbReference type="EMBL" id="MBL7632594.1"/>
    </source>
</evidence>
<dbReference type="EMBL" id="JAEACQ010000342">
    <property type="protein sequence ID" value="MBL7632594.1"/>
    <property type="molecule type" value="Genomic_DNA"/>
</dbReference>
<dbReference type="Pfam" id="PF13374">
    <property type="entry name" value="TPR_10"/>
    <property type="match status" value="1"/>
</dbReference>
<dbReference type="InterPro" id="IPR053137">
    <property type="entry name" value="NLR-like"/>
</dbReference>
<dbReference type="SUPFAM" id="SSF52540">
    <property type="entry name" value="P-loop containing nucleoside triphosphate hydrolases"/>
    <property type="match status" value="1"/>
</dbReference>
<dbReference type="InterPro" id="IPR056681">
    <property type="entry name" value="DUF7779"/>
</dbReference>
<feature type="domain" description="DUF7779" evidence="3">
    <location>
        <begin position="775"/>
        <end position="862"/>
    </location>
</feature>
<dbReference type="SUPFAM" id="SSF48452">
    <property type="entry name" value="TPR-like"/>
    <property type="match status" value="3"/>
</dbReference>
<dbReference type="Gene3D" id="1.25.40.10">
    <property type="entry name" value="Tetratricopeptide repeat domain"/>
    <property type="match status" value="3"/>
</dbReference>
<evidence type="ECO:0000256" key="1">
    <source>
        <dbReference type="SAM" id="MobiDB-lite"/>
    </source>
</evidence>
<evidence type="ECO:0000259" key="3">
    <source>
        <dbReference type="Pfam" id="PF25000"/>
    </source>
</evidence>
<accession>A0A937UR80</accession>
<dbReference type="GO" id="GO:0043531">
    <property type="term" value="F:ADP binding"/>
    <property type="evidence" value="ECO:0007669"/>
    <property type="project" value="InterPro"/>
</dbReference>